<dbReference type="OrthoDB" id="10062343at2759"/>
<name>A0A815SD64_ADIRI</name>
<dbReference type="EMBL" id="CAJNOJ010000567">
    <property type="protein sequence ID" value="CAF1486587.1"/>
    <property type="molecule type" value="Genomic_DNA"/>
</dbReference>
<reference evidence="1" key="1">
    <citation type="submission" date="2021-02" db="EMBL/GenBank/DDBJ databases">
        <authorList>
            <person name="Nowell W R."/>
        </authorList>
    </citation>
    <scope>NUCLEOTIDE SEQUENCE</scope>
</reference>
<accession>A0A815SD64</accession>
<protein>
    <submittedName>
        <fullName evidence="1">Uncharacterized protein</fullName>
    </submittedName>
</protein>
<organism evidence="1 2">
    <name type="scientific">Adineta ricciae</name>
    <name type="common">Rotifer</name>
    <dbReference type="NCBI Taxonomy" id="249248"/>
    <lineage>
        <taxon>Eukaryota</taxon>
        <taxon>Metazoa</taxon>
        <taxon>Spiralia</taxon>
        <taxon>Gnathifera</taxon>
        <taxon>Rotifera</taxon>
        <taxon>Eurotatoria</taxon>
        <taxon>Bdelloidea</taxon>
        <taxon>Adinetida</taxon>
        <taxon>Adinetidae</taxon>
        <taxon>Adineta</taxon>
    </lineage>
</organism>
<dbReference type="Proteomes" id="UP000663852">
    <property type="component" value="Unassembled WGS sequence"/>
</dbReference>
<evidence type="ECO:0000313" key="2">
    <source>
        <dbReference type="Proteomes" id="UP000663852"/>
    </source>
</evidence>
<evidence type="ECO:0000313" key="1">
    <source>
        <dbReference type="EMBL" id="CAF1486587.1"/>
    </source>
</evidence>
<gene>
    <name evidence="1" type="ORF">EDS130_LOCUS41756</name>
</gene>
<dbReference type="AlphaFoldDB" id="A0A815SD64"/>
<dbReference type="PANTHER" id="PTHR46601:SF2">
    <property type="entry name" value="UBIQUITIN-LIKE PROTEASE FAMILY PROFILE DOMAIN-CONTAINING PROTEIN"/>
    <property type="match status" value="1"/>
</dbReference>
<sequence>MMQKLNAVFNFISALGEFKRRFLFGNLCRLSDKFKVQLSWHFSATAHGKGVVDGIGRTIKRLVYLAILSGQSCDLAADFVRIGQTKTTAIELIEMEQYRINHSKAQLEGFFSHLNQYQKQRKYILSKH</sequence>
<proteinExistence type="predicted"/>
<comment type="caution">
    <text evidence="1">The sequence shown here is derived from an EMBL/GenBank/DDBJ whole genome shotgun (WGS) entry which is preliminary data.</text>
</comment>
<dbReference type="PANTHER" id="PTHR46601">
    <property type="entry name" value="ULP_PROTEASE DOMAIN-CONTAINING PROTEIN"/>
    <property type="match status" value="1"/>
</dbReference>